<dbReference type="SUPFAM" id="SSF47384">
    <property type="entry name" value="Homodimeric domain of signal transducing histidine kinase"/>
    <property type="match status" value="1"/>
</dbReference>
<dbReference type="Pfam" id="PF02518">
    <property type="entry name" value="HATPase_c"/>
    <property type="match status" value="1"/>
</dbReference>
<keyword evidence="8" id="KW-0812">Transmembrane</keyword>
<dbReference type="Pfam" id="PF00512">
    <property type="entry name" value="HisKA"/>
    <property type="match status" value="1"/>
</dbReference>
<dbReference type="PANTHER" id="PTHR43711:SF1">
    <property type="entry name" value="HISTIDINE KINASE 1"/>
    <property type="match status" value="1"/>
</dbReference>
<dbReference type="RefSeq" id="WP_159965813.1">
    <property type="nucleotide sequence ID" value="NZ_APKE01000026.1"/>
</dbReference>
<dbReference type="PRINTS" id="PR00344">
    <property type="entry name" value="BCTRLSENSOR"/>
</dbReference>
<dbReference type="InterPro" id="IPR003661">
    <property type="entry name" value="HisK_dim/P_dom"/>
</dbReference>
<dbReference type="Gene3D" id="1.10.287.130">
    <property type="match status" value="1"/>
</dbReference>
<gene>
    <name evidence="10" type="ORF">PMES_02298</name>
</gene>
<dbReference type="InterPro" id="IPR050736">
    <property type="entry name" value="Sensor_HK_Regulatory"/>
</dbReference>
<keyword evidence="8" id="KW-1133">Transmembrane helix</keyword>
<organism evidence="10 11">
    <name type="scientific">Profundibacterium mesophilum KAUST100406-0324</name>
    <dbReference type="NCBI Taxonomy" id="1037889"/>
    <lineage>
        <taxon>Bacteria</taxon>
        <taxon>Pseudomonadati</taxon>
        <taxon>Pseudomonadota</taxon>
        <taxon>Alphaproteobacteria</taxon>
        <taxon>Rhodobacterales</taxon>
        <taxon>Roseobacteraceae</taxon>
        <taxon>Profundibacterium</taxon>
    </lineage>
</organism>
<dbReference type="InterPro" id="IPR004358">
    <property type="entry name" value="Sig_transdc_His_kin-like_C"/>
</dbReference>
<dbReference type="PROSITE" id="PS50109">
    <property type="entry name" value="HIS_KIN"/>
    <property type="match status" value="1"/>
</dbReference>
<dbReference type="AlphaFoldDB" id="A0A921NTS7"/>
<dbReference type="InterPro" id="IPR003594">
    <property type="entry name" value="HATPase_dom"/>
</dbReference>
<dbReference type="EMBL" id="APKE01000026">
    <property type="protein sequence ID" value="KAF0675408.1"/>
    <property type="molecule type" value="Genomic_DNA"/>
</dbReference>
<comment type="caution">
    <text evidence="10">The sequence shown here is derived from an EMBL/GenBank/DDBJ whole genome shotgun (WGS) entry which is preliminary data.</text>
</comment>
<evidence type="ECO:0000259" key="9">
    <source>
        <dbReference type="PROSITE" id="PS50109"/>
    </source>
</evidence>
<evidence type="ECO:0000256" key="6">
    <source>
        <dbReference type="ARBA" id="ARBA00023012"/>
    </source>
</evidence>
<evidence type="ECO:0000256" key="3">
    <source>
        <dbReference type="ARBA" id="ARBA00022553"/>
    </source>
</evidence>
<dbReference type="OrthoDB" id="7179697at2"/>
<dbReference type="SMART" id="SM00387">
    <property type="entry name" value="HATPase_c"/>
    <property type="match status" value="1"/>
</dbReference>
<keyword evidence="4 10" id="KW-0808">Transferase</keyword>
<keyword evidence="3" id="KW-0597">Phosphoprotein</keyword>
<dbReference type="InterPro" id="IPR036890">
    <property type="entry name" value="HATPase_C_sf"/>
</dbReference>
<dbReference type="FunFam" id="1.10.287.130:FF:000001">
    <property type="entry name" value="Two-component sensor histidine kinase"/>
    <property type="match status" value="1"/>
</dbReference>
<dbReference type="SUPFAM" id="SSF55874">
    <property type="entry name" value="ATPase domain of HSP90 chaperone/DNA topoisomerase II/histidine kinase"/>
    <property type="match status" value="1"/>
</dbReference>
<feature type="domain" description="Histidine kinase" evidence="9">
    <location>
        <begin position="231"/>
        <end position="450"/>
    </location>
</feature>
<evidence type="ECO:0000256" key="8">
    <source>
        <dbReference type="SAM" id="Phobius"/>
    </source>
</evidence>
<reference evidence="10" key="1">
    <citation type="submission" date="2013-03" db="EMBL/GenBank/DDBJ databases">
        <title>Genome Sequence of the Profundibacterium mesophilum strain KAUST100406-0324T from Red Sea, a novel genus in the family Rhodobacteraceae.</title>
        <authorList>
            <person name="Essack M."/>
            <person name="Alam I."/>
            <person name="Lafi F."/>
            <person name="Alawi W."/>
            <person name="Kamanu F."/>
            <person name="Al-Suwailem A."/>
            <person name="Lee O.O."/>
            <person name="Xu Y."/>
            <person name="Bajic V."/>
            <person name="Qian P.-Y."/>
            <person name="Archer J."/>
        </authorList>
    </citation>
    <scope>NUCLEOTIDE SEQUENCE</scope>
    <source>
        <strain evidence="10">KAUST100406-0324</strain>
    </source>
</reference>
<keyword evidence="7 8" id="KW-0472">Membrane</keyword>
<dbReference type="FunFam" id="3.30.565.10:FF:000006">
    <property type="entry name" value="Sensor histidine kinase WalK"/>
    <property type="match status" value="1"/>
</dbReference>
<dbReference type="GO" id="GO:0000155">
    <property type="term" value="F:phosphorelay sensor kinase activity"/>
    <property type="evidence" value="ECO:0007669"/>
    <property type="project" value="InterPro"/>
</dbReference>
<accession>A0A921NTS7</accession>
<feature type="transmembrane region" description="Helical" evidence="8">
    <location>
        <begin position="13"/>
        <end position="32"/>
    </location>
</feature>
<name>A0A921NTS7_9RHOB</name>
<dbReference type="CDD" id="cd00082">
    <property type="entry name" value="HisKA"/>
    <property type="match status" value="1"/>
</dbReference>
<dbReference type="Proteomes" id="UP000698242">
    <property type="component" value="Unassembled WGS sequence"/>
</dbReference>
<keyword evidence="6" id="KW-0902">Two-component regulatory system</keyword>
<evidence type="ECO:0000256" key="7">
    <source>
        <dbReference type="ARBA" id="ARBA00023136"/>
    </source>
</evidence>
<dbReference type="CDD" id="cd16922">
    <property type="entry name" value="HATPase_EvgS-ArcB-TorS-like"/>
    <property type="match status" value="1"/>
</dbReference>
<evidence type="ECO:0000256" key="1">
    <source>
        <dbReference type="ARBA" id="ARBA00000085"/>
    </source>
</evidence>
<proteinExistence type="predicted"/>
<dbReference type="SMART" id="SM00388">
    <property type="entry name" value="HisKA"/>
    <property type="match status" value="1"/>
</dbReference>
<dbReference type="InterPro" id="IPR005467">
    <property type="entry name" value="His_kinase_dom"/>
</dbReference>
<evidence type="ECO:0000256" key="2">
    <source>
        <dbReference type="ARBA" id="ARBA00012438"/>
    </source>
</evidence>
<evidence type="ECO:0000256" key="4">
    <source>
        <dbReference type="ARBA" id="ARBA00022679"/>
    </source>
</evidence>
<dbReference type="PANTHER" id="PTHR43711">
    <property type="entry name" value="TWO-COMPONENT HISTIDINE KINASE"/>
    <property type="match status" value="1"/>
</dbReference>
<keyword evidence="5 10" id="KW-0418">Kinase</keyword>
<feature type="transmembrane region" description="Helical" evidence="8">
    <location>
        <begin position="179"/>
        <end position="198"/>
    </location>
</feature>
<dbReference type="EC" id="2.7.13.3" evidence="2"/>
<dbReference type="Gene3D" id="3.30.565.10">
    <property type="entry name" value="Histidine kinase-like ATPase, C-terminal domain"/>
    <property type="match status" value="1"/>
</dbReference>
<dbReference type="InterPro" id="IPR036097">
    <property type="entry name" value="HisK_dim/P_sf"/>
</dbReference>
<evidence type="ECO:0000256" key="5">
    <source>
        <dbReference type="ARBA" id="ARBA00022777"/>
    </source>
</evidence>
<protein>
    <recommendedName>
        <fullName evidence="2">histidine kinase</fullName>
        <ecNumber evidence="2">2.7.13.3</ecNumber>
    </recommendedName>
</protein>
<keyword evidence="11" id="KW-1185">Reference proteome</keyword>
<evidence type="ECO:0000313" key="10">
    <source>
        <dbReference type="EMBL" id="KAF0675408.1"/>
    </source>
</evidence>
<sequence>MEFVHTQNRFLKASLAFAVTSLMGMMLGLVLLSDRMSHLHNSALQEMGPPLDDLDYALSAFSGALARSSLERLDHEGLLSQLRHLEDIYANAALRAAPPPGGHGKVGIDATMLASIGTAVEQARFVLDQPPRAGAITTLGEVFHLLARSVHRRLDAASALRSREIHGAHAMMITTSRRLTAIGLIATFGSLLLTALFARQAVREKRLRREKTQLLQSAQAASLAKDEFIAVISHELRTPLTSIKGALSLAGSGTLGKLEAPLTEVLNIARRNADRLTRMVNDLLDIEKARSGRISMECRPMDLGAVIAAAVQDNADFAAARGVRFSYDPPAAQVRVNGDAQRLSQVAFNLMSNAAKFSPDNSTVRVAIETSGGRAVLKVIDEGIGIAPEFHDRVFDRFSQADSSDTRTFGGSGLGLNISKVIVEQHGGRIWFDSTLGEGTVFSVELGLLFGGEHERPQMRLAARHGTPAIAA</sequence>
<comment type="catalytic activity">
    <reaction evidence="1">
        <text>ATP + protein L-histidine = ADP + protein N-phospho-L-histidine.</text>
        <dbReference type="EC" id="2.7.13.3"/>
    </reaction>
</comment>
<evidence type="ECO:0000313" key="11">
    <source>
        <dbReference type="Proteomes" id="UP000698242"/>
    </source>
</evidence>